<dbReference type="EMBL" id="KN840622">
    <property type="protein sequence ID" value="KIP03318.1"/>
    <property type="molecule type" value="Genomic_DNA"/>
</dbReference>
<dbReference type="OrthoDB" id="2410195at2759"/>
<dbReference type="InterPro" id="IPR001077">
    <property type="entry name" value="COMT_C"/>
</dbReference>
<dbReference type="SUPFAM" id="SSF46785">
    <property type="entry name" value="Winged helix' DNA-binding domain"/>
    <property type="match status" value="1"/>
</dbReference>
<dbReference type="Pfam" id="PF00891">
    <property type="entry name" value="Methyltransf_2"/>
    <property type="match status" value="1"/>
</dbReference>
<evidence type="ECO:0000313" key="6">
    <source>
        <dbReference type="Proteomes" id="UP000053257"/>
    </source>
</evidence>
<feature type="non-terminal residue" evidence="5">
    <location>
        <position position="437"/>
    </location>
</feature>
<feature type="domain" description="O-methyltransferase C-terminal" evidence="4">
    <location>
        <begin position="184"/>
        <end position="366"/>
    </location>
</feature>
<accession>A0A0C3PDH0</accession>
<sequence length="437" mass="48379">MTAHPEVIKAINKIVAACGQLSAAVQKPFLTVCDAAMGYHLPACLRFLEETHLPEMLRESGSRGLSSAEIAQKISQDMHLAGDTKILDPNKLSHILRLLATHHITREVRPDVFANNRVSSVMDTGKPWAELAAMKDAPECKYEGTDGIAAFVGLCTDELFKASAYLTDCYLPKKGLQPGDEMYAPFNVAFGTGMRYFEWLEKRENAFRLRRFGKAMTGTEKWEVPGSIIGGFPWHELVPGSVVVDVGGGIGSTSMLLANAFPHLKFVIQDRPPVVEMGTAAWRSRYPDLLDTGRAVFMAHDFFKPQPPLPADMIVKPAVFLMRVITHDWPDSYVTRILLRLRQAAGPKTRLLLADYVLPLACVDEDEDKITRDSLPGTLRTLAPEGSPLLSNLGKASANAYWLDLTMRAMFNAQERTLRELSALARSAGWKIVQVTR</sequence>
<dbReference type="GO" id="GO:0032259">
    <property type="term" value="P:methylation"/>
    <property type="evidence" value="ECO:0007669"/>
    <property type="project" value="UniProtKB-KW"/>
</dbReference>
<reference evidence="5 6" key="1">
    <citation type="journal article" date="2014" name="PLoS Genet.">
        <title>Analysis of the Phlebiopsis gigantea genome, transcriptome and secretome provides insight into its pioneer colonization strategies of wood.</title>
        <authorList>
            <person name="Hori C."/>
            <person name="Ishida T."/>
            <person name="Igarashi K."/>
            <person name="Samejima M."/>
            <person name="Suzuki H."/>
            <person name="Master E."/>
            <person name="Ferreira P."/>
            <person name="Ruiz-Duenas F.J."/>
            <person name="Held B."/>
            <person name="Canessa P."/>
            <person name="Larrondo L.F."/>
            <person name="Schmoll M."/>
            <person name="Druzhinina I.S."/>
            <person name="Kubicek C.P."/>
            <person name="Gaskell J.A."/>
            <person name="Kersten P."/>
            <person name="St John F."/>
            <person name="Glasner J."/>
            <person name="Sabat G."/>
            <person name="Splinter BonDurant S."/>
            <person name="Syed K."/>
            <person name="Yadav J."/>
            <person name="Mgbeahuruike A.C."/>
            <person name="Kovalchuk A."/>
            <person name="Asiegbu F.O."/>
            <person name="Lackner G."/>
            <person name="Hoffmeister D."/>
            <person name="Rencoret J."/>
            <person name="Gutierrez A."/>
            <person name="Sun H."/>
            <person name="Lindquist E."/>
            <person name="Barry K."/>
            <person name="Riley R."/>
            <person name="Grigoriev I.V."/>
            <person name="Henrissat B."/>
            <person name="Kues U."/>
            <person name="Berka R.M."/>
            <person name="Martinez A.T."/>
            <person name="Covert S.F."/>
            <person name="Blanchette R.A."/>
            <person name="Cullen D."/>
        </authorList>
    </citation>
    <scope>NUCLEOTIDE SEQUENCE [LARGE SCALE GENOMIC DNA]</scope>
    <source>
        <strain evidence="5 6">11061_1 CR5-6</strain>
    </source>
</reference>
<name>A0A0C3PDH0_PHLG1</name>
<keyword evidence="2" id="KW-0808">Transferase</keyword>
<dbReference type="InterPro" id="IPR036390">
    <property type="entry name" value="WH_DNA-bd_sf"/>
</dbReference>
<evidence type="ECO:0000256" key="1">
    <source>
        <dbReference type="ARBA" id="ARBA00022603"/>
    </source>
</evidence>
<evidence type="ECO:0000256" key="2">
    <source>
        <dbReference type="ARBA" id="ARBA00022679"/>
    </source>
</evidence>
<dbReference type="PANTHER" id="PTHR43712">
    <property type="entry name" value="PUTATIVE (AFU_ORTHOLOGUE AFUA_4G14580)-RELATED"/>
    <property type="match status" value="1"/>
</dbReference>
<dbReference type="PANTHER" id="PTHR43712:SF2">
    <property type="entry name" value="O-METHYLTRANSFERASE CICE"/>
    <property type="match status" value="1"/>
</dbReference>
<proteinExistence type="predicted"/>
<dbReference type="GO" id="GO:0008171">
    <property type="term" value="F:O-methyltransferase activity"/>
    <property type="evidence" value="ECO:0007669"/>
    <property type="project" value="InterPro"/>
</dbReference>
<keyword evidence="3" id="KW-0949">S-adenosyl-L-methionine</keyword>
<dbReference type="AlphaFoldDB" id="A0A0C3PDH0"/>
<dbReference type="Gene3D" id="1.10.10.10">
    <property type="entry name" value="Winged helix-like DNA-binding domain superfamily/Winged helix DNA-binding domain"/>
    <property type="match status" value="1"/>
</dbReference>
<dbReference type="Gene3D" id="3.40.50.150">
    <property type="entry name" value="Vaccinia Virus protein VP39"/>
    <property type="match status" value="1"/>
</dbReference>
<gene>
    <name evidence="5" type="ORF">PHLGIDRAFT_94938</name>
</gene>
<dbReference type="InterPro" id="IPR036388">
    <property type="entry name" value="WH-like_DNA-bd_sf"/>
</dbReference>
<keyword evidence="1" id="KW-0489">Methyltransferase</keyword>
<dbReference type="PROSITE" id="PS51683">
    <property type="entry name" value="SAM_OMT_II"/>
    <property type="match status" value="1"/>
</dbReference>
<evidence type="ECO:0000259" key="4">
    <source>
        <dbReference type="Pfam" id="PF00891"/>
    </source>
</evidence>
<dbReference type="HOGENOM" id="CLU_005533_0_3_1"/>
<evidence type="ECO:0000256" key="3">
    <source>
        <dbReference type="ARBA" id="ARBA00022691"/>
    </source>
</evidence>
<protein>
    <recommendedName>
        <fullName evidence="4">O-methyltransferase C-terminal domain-containing protein</fullName>
    </recommendedName>
</protein>
<organism evidence="5 6">
    <name type="scientific">Phlebiopsis gigantea (strain 11061_1 CR5-6)</name>
    <name type="common">White-rot fungus</name>
    <name type="synonym">Peniophora gigantea</name>
    <dbReference type="NCBI Taxonomy" id="745531"/>
    <lineage>
        <taxon>Eukaryota</taxon>
        <taxon>Fungi</taxon>
        <taxon>Dikarya</taxon>
        <taxon>Basidiomycota</taxon>
        <taxon>Agaricomycotina</taxon>
        <taxon>Agaricomycetes</taxon>
        <taxon>Polyporales</taxon>
        <taxon>Phanerochaetaceae</taxon>
        <taxon>Phlebiopsis</taxon>
    </lineage>
</organism>
<dbReference type="InterPro" id="IPR016461">
    <property type="entry name" value="COMT-like"/>
</dbReference>
<dbReference type="InterPro" id="IPR029063">
    <property type="entry name" value="SAM-dependent_MTases_sf"/>
</dbReference>
<dbReference type="Proteomes" id="UP000053257">
    <property type="component" value="Unassembled WGS sequence"/>
</dbReference>
<evidence type="ECO:0000313" key="5">
    <source>
        <dbReference type="EMBL" id="KIP03318.1"/>
    </source>
</evidence>
<keyword evidence="6" id="KW-1185">Reference proteome</keyword>
<dbReference type="SUPFAM" id="SSF53335">
    <property type="entry name" value="S-adenosyl-L-methionine-dependent methyltransferases"/>
    <property type="match status" value="1"/>
</dbReference>